<comment type="caution">
    <text evidence="3">The sequence shown here is derived from an EMBL/GenBank/DDBJ whole genome shotgun (WGS) entry which is preliminary data.</text>
</comment>
<gene>
    <name evidence="3" type="ORF">H9623_06355</name>
</gene>
<dbReference type="EMBL" id="JACSPN010000006">
    <property type="protein sequence ID" value="MBE7699929.1"/>
    <property type="molecule type" value="Genomic_DNA"/>
</dbReference>
<accession>A0A9D5U8U7</accession>
<keyword evidence="4" id="KW-1185">Reference proteome</keyword>
<dbReference type="InterPro" id="IPR005545">
    <property type="entry name" value="YCII"/>
</dbReference>
<dbReference type="Proteomes" id="UP000822993">
    <property type="component" value="Unassembled WGS sequence"/>
</dbReference>
<name>A0A9D5U8U7_9CELL</name>
<evidence type="ECO:0000259" key="2">
    <source>
        <dbReference type="Pfam" id="PF03795"/>
    </source>
</evidence>
<feature type="domain" description="YCII-related" evidence="2">
    <location>
        <begin position="18"/>
        <end position="96"/>
    </location>
</feature>
<dbReference type="RefSeq" id="WP_193719227.1">
    <property type="nucleotide sequence ID" value="NZ_JACSPN010000006.1"/>
</dbReference>
<organism evidence="3 4">
    <name type="scientific">Oerskovia douganii</name>
    <dbReference type="NCBI Taxonomy" id="2762210"/>
    <lineage>
        <taxon>Bacteria</taxon>
        <taxon>Bacillati</taxon>
        <taxon>Actinomycetota</taxon>
        <taxon>Actinomycetes</taxon>
        <taxon>Micrococcales</taxon>
        <taxon>Cellulomonadaceae</taxon>
        <taxon>Oerskovia</taxon>
    </lineage>
</organism>
<dbReference type="SUPFAM" id="SSF54909">
    <property type="entry name" value="Dimeric alpha+beta barrel"/>
    <property type="match status" value="1"/>
</dbReference>
<dbReference type="InterPro" id="IPR011008">
    <property type="entry name" value="Dimeric_a/b-barrel"/>
</dbReference>
<proteinExistence type="inferred from homology"/>
<evidence type="ECO:0000256" key="1">
    <source>
        <dbReference type="ARBA" id="ARBA00007689"/>
    </source>
</evidence>
<dbReference type="Pfam" id="PF03795">
    <property type="entry name" value="YCII"/>
    <property type="match status" value="1"/>
</dbReference>
<dbReference type="Gene3D" id="3.30.70.1060">
    <property type="entry name" value="Dimeric alpha+beta barrel"/>
    <property type="match status" value="1"/>
</dbReference>
<evidence type="ECO:0000313" key="4">
    <source>
        <dbReference type="Proteomes" id="UP000822993"/>
    </source>
</evidence>
<reference evidence="3 4" key="1">
    <citation type="submission" date="2020-08" db="EMBL/GenBank/DDBJ databases">
        <title>A Genomic Blueprint of the Chicken Gut Microbiome.</title>
        <authorList>
            <person name="Gilroy R."/>
            <person name="Ravi A."/>
            <person name="Getino M."/>
            <person name="Pursley I."/>
            <person name="Horton D.L."/>
            <person name="Alikhan N.-F."/>
            <person name="Baker D."/>
            <person name="Gharbi K."/>
            <person name="Hall N."/>
            <person name="Watson M."/>
            <person name="Adriaenssens E.M."/>
            <person name="Foster-Nyarko E."/>
            <person name="Jarju S."/>
            <person name="Secka A."/>
            <person name="Antonio M."/>
            <person name="Oren A."/>
            <person name="Chaudhuri R."/>
            <person name="La Ragione R.M."/>
            <person name="Hildebrand F."/>
            <person name="Pallen M.J."/>
        </authorList>
    </citation>
    <scope>NUCLEOTIDE SEQUENCE [LARGE SCALE GENOMIC DNA]</scope>
    <source>
        <strain evidence="3 4">Sa1BUA8</strain>
    </source>
</reference>
<sequence length="113" mass="11894">MTKYLISFPSEAMIVPDDQMRAVSDASHAVVEEAKAAGVWVFGGGIDESVPPVLVDGDGTVAEGAHPRTRGLDGGWTVLEVPTREEALGWAARIAAACRCAQEVRAFLDDPAS</sequence>
<comment type="similarity">
    <text evidence="1">Belongs to the YciI family.</text>
</comment>
<evidence type="ECO:0000313" key="3">
    <source>
        <dbReference type="EMBL" id="MBE7699929.1"/>
    </source>
</evidence>
<dbReference type="AlphaFoldDB" id="A0A9D5U8U7"/>
<protein>
    <submittedName>
        <fullName evidence="3">Transcription initiation protein</fullName>
    </submittedName>
</protein>